<evidence type="ECO:0000259" key="1">
    <source>
        <dbReference type="Pfam" id="PF02922"/>
    </source>
</evidence>
<gene>
    <name evidence="2" type="ordered locus">TOL2_C32240</name>
</gene>
<organism evidence="2 3">
    <name type="scientific">Desulfobacula toluolica (strain DSM 7467 / Tol2)</name>
    <dbReference type="NCBI Taxonomy" id="651182"/>
    <lineage>
        <taxon>Bacteria</taxon>
        <taxon>Pseudomonadati</taxon>
        <taxon>Thermodesulfobacteriota</taxon>
        <taxon>Desulfobacteria</taxon>
        <taxon>Desulfobacterales</taxon>
        <taxon>Desulfobacteraceae</taxon>
        <taxon>Desulfobacula</taxon>
    </lineage>
</organism>
<reference evidence="2 3" key="1">
    <citation type="journal article" date="2013" name="Environ. Microbiol.">
        <title>Complete genome, catabolic sub-proteomes and key-metabolites of Desulfobacula toluolica Tol2, a marine, aromatic compound-degrading, sulfate-reducing bacterium.</title>
        <authorList>
            <person name="Wohlbrand L."/>
            <person name="Jacob J.H."/>
            <person name="Kube M."/>
            <person name="Mussmann M."/>
            <person name="Jarling R."/>
            <person name="Beck A."/>
            <person name="Amann R."/>
            <person name="Wilkes H."/>
            <person name="Reinhardt R."/>
            <person name="Rabus R."/>
        </authorList>
    </citation>
    <scope>NUCLEOTIDE SEQUENCE [LARGE SCALE GENOMIC DNA]</scope>
    <source>
        <strain evidence="3">DSM 7467 / Tol2</strain>
    </source>
</reference>
<evidence type="ECO:0000313" key="2">
    <source>
        <dbReference type="EMBL" id="CCK81382.1"/>
    </source>
</evidence>
<dbReference type="AlphaFoldDB" id="K0NR20"/>
<dbReference type="Gene3D" id="2.60.40.10">
    <property type="entry name" value="Immunoglobulins"/>
    <property type="match status" value="1"/>
</dbReference>
<dbReference type="Proteomes" id="UP000007347">
    <property type="component" value="Chromosome"/>
</dbReference>
<protein>
    <submittedName>
        <fullName evidence="2">Isoamylase N-terminal domain protein</fullName>
    </submittedName>
</protein>
<evidence type="ECO:0000313" key="3">
    <source>
        <dbReference type="Proteomes" id="UP000007347"/>
    </source>
</evidence>
<feature type="domain" description="Glycoside hydrolase family 13 N-terminal" evidence="1">
    <location>
        <begin position="30"/>
        <end position="85"/>
    </location>
</feature>
<dbReference type="InterPro" id="IPR013783">
    <property type="entry name" value="Ig-like_fold"/>
</dbReference>
<dbReference type="InterPro" id="IPR004193">
    <property type="entry name" value="Glyco_hydro_13_N"/>
</dbReference>
<dbReference type="CDD" id="cd02859">
    <property type="entry name" value="E_set_AMPKbeta_like_N"/>
    <property type="match status" value="1"/>
</dbReference>
<accession>K0NR20</accession>
<dbReference type="GO" id="GO:0004553">
    <property type="term" value="F:hydrolase activity, hydrolyzing O-glycosyl compounds"/>
    <property type="evidence" value="ECO:0007669"/>
    <property type="project" value="InterPro"/>
</dbReference>
<dbReference type="OrthoDB" id="5418559at2"/>
<name>K0NR20_DESTT</name>
<sequence>MGFTAAGFCAAVLIFFSLFQSPGPHSFSNRFVLFEPAADQVELTGSFIGWQRISMKKIGNSGYWELNLPVVSGEHRYAYILNNDSQIADPTLPAREKDDFGSENCIFEPLL</sequence>
<dbReference type="HOGENOM" id="CLU_2154331_0_0_7"/>
<proteinExistence type="predicted"/>
<dbReference type="STRING" id="651182.TOL2_C32240"/>
<dbReference type="Pfam" id="PF02922">
    <property type="entry name" value="CBM_48"/>
    <property type="match status" value="1"/>
</dbReference>
<keyword evidence="3" id="KW-1185">Reference proteome</keyword>
<dbReference type="InterPro" id="IPR014756">
    <property type="entry name" value="Ig_E-set"/>
</dbReference>
<dbReference type="SUPFAM" id="SSF81296">
    <property type="entry name" value="E set domains"/>
    <property type="match status" value="1"/>
</dbReference>
<dbReference type="GO" id="GO:0005975">
    <property type="term" value="P:carbohydrate metabolic process"/>
    <property type="evidence" value="ECO:0007669"/>
    <property type="project" value="InterPro"/>
</dbReference>
<dbReference type="KEGG" id="dto:TOL2_C32240"/>
<dbReference type="EMBL" id="FO203503">
    <property type="protein sequence ID" value="CCK81382.1"/>
    <property type="molecule type" value="Genomic_DNA"/>
</dbReference>